<name>E6VP74_RHOPX</name>
<dbReference type="KEGG" id="rpx:Rpdx1_2014"/>
<sequence precursor="true">MRCSLAIMVAGILLSLGAGTAVHAQNTDSTFNLTICNKTSTLVRMMFFHPEGVKDMWMLSGWYQIKPSSCSTFEQLPRGYFYWFAKQDGEMGLVWEGTKRHLCTSTRATWRKVFPNEQCLVGETNRGFSELLAKSPSESINLAGP</sequence>
<dbReference type="Proteomes" id="UP000001402">
    <property type="component" value="Chromosome"/>
</dbReference>
<dbReference type="EMBL" id="CP002418">
    <property type="protein sequence ID" value="ADU43623.1"/>
    <property type="molecule type" value="Genomic_DNA"/>
</dbReference>
<keyword evidence="1" id="KW-0732">Signal</keyword>
<organism evidence="2 3">
    <name type="scientific">Rhodopseudomonas palustris (strain DX-1)</name>
    <dbReference type="NCBI Taxonomy" id="652103"/>
    <lineage>
        <taxon>Bacteria</taxon>
        <taxon>Pseudomonadati</taxon>
        <taxon>Pseudomonadota</taxon>
        <taxon>Alphaproteobacteria</taxon>
        <taxon>Hyphomicrobiales</taxon>
        <taxon>Nitrobacteraceae</taxon>
        <taxon>Rhodopseudomonas</taxon>
    </lineage>
</organism>
<dbReference type="Pfam" id="PF06282">
    <property type="entry name" value="DUF1036"/>
    <property type="match status" value="1"/>
</dbReference>
<feature type="signal peptide" evidence="1">
    <location>
        <begin position="1"/>
        <end position="24"/>
    </location>
</feature>
<evidence type="ECO:0000256" key="1">
    <source>
        <dbReference type="SAM" id="SignalP"/>
    </source>
</evidence>
<feature type="chain" id="PRO_5003213607" description="DUF1036 domain-containing protein" evidence="1">
    <location>
        <begin position="25"/>
        <end position="145"/>
    </location>
</feature>
<reference evidence="2" key="1">
    <citation type="submission" date="2010-12" db="EMBL/GenBank/DDBJ databases">
        <title>Complete sequence of Rhodopseudomonas palustris DX-1.</title>
        <authorList>
            <consortium name="US DOE Joint Genome Institute"/>
            <person name="Lucas S."/>
            <person name="Copeland A."/>
            <person name="Lapidus A."/>
            <person name="Cheng J.-F."/>
            <person name="Goodwin L."/>
            <person name="Pitluck S."/>
            <person name="Misra M."/>
            <person name="Chertkov O."/>
            <person name="Detter J.C."/>
            <person name="Han C."/>
            <person name="Tapia R."/>
            <person name="Land M."/>
            <person name="Hauser L."/>
            <person name="Kyrpides N."/>
            <person name="Ivanova N."/>
            <person name="Ovchinnikova G."/>
            <person name="Logan B."/>
            <person name="Oda Y."/>
            <person name="Harwood C."/>
            <person name="Woyke T."/>
        </authorList>
    </citation>
    <scope>NUCLEOTIDE SEQUENCE [LARGE SCALE GENOMIC DNA]</scope>
    <source>
        <strain evidence="2">DX-1</strain>
    </source>
</reference>
<dbReference type="AlphaFoldDB" id="E6VP74"/>
<dbReference type="InterPro" id="IPR009380">
    <property type="entry name" value="DUF1036"/>
</dbReference>
<evidence type="ECO:0008006" key="4">
    <source>
        <dbReference type="Google" id="ProtNLM"/>
    </source>
</evidence>
<evidence type="ECO:0000313" key="3">
    <source>
        <dbReference type="Proteomes" id="UP000001402"/>
    </source>
</evidence>
<proteinExistence type="predicted"/>
<gene>
    <name evidence="2" type="ordered locus">Rpdx1_2014</name>
</gene>
<accession>E6VP74</accession>
<protein>
    <recommendedName>
        <fullName evidence="4">DUF1036 domain-containing protein</fullName>
    </recommendedName>
</protein>
<dbReference type="HOGENOM" id="CLU_1785399_0_0_5"/>
<evidence type="ECO:0000313" key="2">
    <source>
        <dbReference type="EMBL" id="ADU43623.1"/>
    </source>
</evidence>